<evidence type="ECO:0000313" key="4">
    <source>
        <dbReference type="EMBL" id="EGR31586.1"/>
    </source>
</evidence>
<dbReference type="SUPFAM" id="SSF51197">
    <property type="entry name" value="Clavaminate synthase-like"/>
    <property type="match status" value="1"/>
</dbReference>
<proteinExistence type="predicted"/>
<accession>G0QT61</accession>
<dbReference type="PROSITE" id="PS51183">
    <property type="entry name" value="JMJN"/>
    <property type="match status" value="1"/>
</dbReference>
<dbReference type="RefSeq" id="XP_004035072.1">
    <property type="nucleotide sequence ID" value="XM_004035024.1"/>
</dbReference>
<sequence length="402" mass="47238">MKSRVSDYQIIPFCPVLYPSITDFNEFQSYIEKIEKEYSKEYGMVKIIPPQGWKARSTDCQEALGNKIIIDPIEQNPQGKEGLFQQFFYFQCVYECVHIIRKSMSFREYKKKAIAFDKVTDGKSIVEVEDLFWKSISFSPPLYGSDIQMSIFDENVKWNLKNLDSILNQGLDSKISGVNTPYLYIGSWKTLFSWHKEDLDLSGINFLHYGKPKFWYCIPKSEDYKLENIAKNNFPDAFAKCNQFLRHKTSIINPYQILRKCKGNIKMCKIAQNEGEFIIVFSGAYHTGFNWGFNIAEAVNFASLNWLTVFQESKPCKCHLDNVSINPQNFINNLLKKRPDLIGIEKVKQFKQWIKQQQIYEEQNFQSSDKQYSSFEQKNRQIKNNVRKVKIKKSIRKKNKKN</sequence>
<dbReference type="GO" id="GO:0051864">
    <property type="term" value="F:histone H3K36 demethylase activity"/>
    <property type="evidence" value="ECO:0007669"/>
    <property type="project" value="TreeGrafter"/>
</dbReference>
<dbReference type="STRING" id="857967.G0QT61"/>
<feature type="compositionally biased region" description="Polar residues" evidence="1">
    <location>
        <begin position="365"/>
        <end position="376"/>
    </location>
</feature>
<dbReference type="Pfam" id="PF02375">
    <property type="entry name" value="JmjN"/>
    <property type="match status" value="1"/>
</dbReference>
<evidence type="ECO:0000313" key="5">
    <source>
        <dbReference type="Proteomes" id="UP000008983"/>
    </source>
</evidence>
<dbReference type="SMART" id="SM00545">
    <property type="entry name" value="JmjN"/>
    <property type="match status" value="1"/>
</dbReference>
<evidence type="ECO:0000256" key="1">
    <source>
        <dbReference type="SAM" id="MobiDB-lite"/>
    </source>
</evidence>
<dbReference type="eggNOG" id="KOG0958">
    <property type="taxonomic scope" value="Eukaryota"/>
</dbReference>
<keyword evidence="5" id="KW-1185">Reference proteome</keyword>
<dbReference type="GO" id="GO:0000785">
    <property type="term" value="C:chromatin"/>
    <property type="evidence" value="ECO:0007669"/>
    <property type="project" value="TreeGrafter"/>
</dbReference>
<dbReference type="Pfam" id="PF02373">
    <property type="entry name" value="JmjC"/>
    <property type="match status" value="1"/>
</dbReference>
<protein>
    <submittedName>
        <fullName evidence="4">Jumonji domain protein 2c</fullName>
    </submittedName>
</protein>
<feature type="domain" description="JmjC" evidence="3">
    <location>
        <begin position="152"/>
        <end position="318"/>
    </location>
</feature>
<name>G0QT61_ICHMU</name>
<reference evidence="4 5" key="1">
    <citation type="submission" date="2011-07" db="EMBL/GenBank/DDBJ databases">
        <authorList>
            <person name="Coyne R."/>
            <person name="Brami D."/>
            <person name="Johnson J."/>
            <person name="Hostetler J."/>
            <person name="Hannick L."/>
            <person name="Clark T."/>
            <person name="Cassidy-Hanley D."/>
            <person name="Inman J."/>
        </authorList>
    </citation>
    <scope>NUCLEOTIDE SEQUENCE [LARGE SCALE GENOMIC DNA]</scope>
    <source>
        <strain evidence="4 5">G5</strain>
    </source>
</reference>
<dbReference type="GO" id="GO:0005634">
    <property type="term" value="C:nucleus"/>
    <property type="evidence" value="ECO:0007669"/>
    <property type="project" value="TreeGrafter"/>
</dbReference>
<dbReference type="InParanoid" id="G0QT61"/>
<dbReference type="AlphaFoldDB" id="G0QT61"/>
<feature type="domain" description="JmjN" evidence="2">
    <location>
        <begin position="14"/>
        <end position="56"/>
    </location>
</feature>
<dbReference type="Gene3D" id="2.60.120.650">
    <property type="entry name" value="Cupin"/>
    <property type="match status" value="1"/>
</dbReference>
<dbReference type="EMBL" id="GL983843">
    <property type="protein sequence ID" value="EGR31586.1"/>
    <property type="molecule type" value="Genomic_DNA"/>
</dbReference>
<feature type="region of interest" description="Disordered" evidence="1">
    <location>
        <begin position="365"/>
        <end position="384"/>
    </location>
</feature>
<dbReference type="GeneID" id="14907746"/>
<dbReference type="Proteomes" id="UP000008983">
    <property type="component" value="Unassembled WGS sequence"/>
</dbReference>
<dbReference type="GO" id="GO:0010468">
    <property type="term" value="P:regulation of gene expression"/>
    <property type="evidence" value="ECO:0007669"/>
    <property type="project" value="TreeGrafter"/>
</dbReference>
<dbReference type="PANTHER" id="PTHR10694:SF7">
    <property type="entry name" value="[HISTONE H3]-TRIMETHYL-L-LYSINE(9) DEMETHYLASE"/>
    <property type="match status" value="1"/>
</dbReference>
<dbReference type="PROSITE" id="PS51184">
    <property type="entry name" value="JMJC"/>
    <property type="match status" value="1"/>
</dbReference>
<dbReference type="SMART" id="SM00558">
    <property type="entry name" value="JmjC"/>
    <property type="match status" value="1"/>
</dbReference>
<dbReference type="OMA" id="NWRDDIV"/>
<dbReference type="GO" id="GO:0032454">
    <property type="term" value="F:histone H3K9 demethylase activity"/>
    <property type="evidence" value="ECO:0007669"/>
    <property type="project" value="TreeGrafter"/>
</dbReference>
<dbReference type="PANTHER" id="PTHR10694">
    <property type="entry name" value="LYSINE-SPECIFIC DEMETHYLASE"/>
    <property type="match status" value="1"/>
</dbReference>
<dbReference type="InterPro" id="IPR003349">
    <property type="entry name" value="JmjN"/>
</dbReference>
<gene>
    <name evidence="4" type="ORF">IMG5_106380</name>
</gene>
<organism evidence="4 5">
    <name type="scientific">Ichthyophthirius multifiliis</name>
    <name type="common">White spot disease agent</name>
    <name type="synonym">Ich</name>
    <dbReference type="NCBI Taxonomy" id="5932"/>
    <lineage>
        <taxon>Eukaryota</taxon>
        <taxon>Sar</taxon>
        <taxon>Alveolata</taxon>
        <taxon>Ciliophora</taxon>
        <taxon>Intramacronucleata</taxon>
        <taxon>Oligohymenophorea</taxon>
        <taxon>Hymenostomatida</taxon>
        <taxon>Ophryoglenina</taxon>
        <taxon>Ichthyophthirius</taxon>
    </lineage>
</organism>
<dbReference type="OrthoDB" id="9547406at2759"/>
<dbReference type="InterPro" id="IPR003347">
    <property type="entry name" value="JmjC_dom"/>
</dbReference>
<evidence type="ECO:0000259" key="3">
    <source>
        <dbReference type="PROSITE" id="PS51184"/>
    </source>
</evidence>
<evidence type="ECO:0000259" key="2">
    <source>
        <dbReference type="PROSITE" id="PS51183"/>
    </source>
</evidence>